<dbReference type="OrthoDB" id="138672at2"/>
<proteinExistence type="predicted"/>
<accession>A0A174IDL9</accession>
<feature type="transmembrane region" description="Helical" evidence="1">
    <location>
        <begin position="430"/>
        <end position="454"/>
    </location>
</feature>
<dbReference type="EMBL" id="MAPZ01000031">
    <property type="protein sequence ID" value="OBY09494.1"/>
    <property type="molecule type" value="Genomic_DNA"/>
</dbReference>
<organism evidence="2 3">
    <name type="scientific">Clostridium paraputrificum</name>
    <dbReference type="NCBI Taxonomy" id="29363"/>
    <lineage>
        <taxon>Bacteria</taxon>
        <taxon>Bacillati</taxon>
        <taxon>Bacillota</taxon>
        <taxon>Clostridia</taxon>
        <taxon>Eubacteriales</taxon>
        <taxon>Clostridiaceae</taxon>
        <taxon>Clostridium</taxon>
    </lineage>
</organism>
<protein>
    <submittedName>
        <fullName evidence="2">Uncharacterized protein</fullName>
    </submittedName>
</protein>
<feature type="transmembrane region" description="Helical" evidence="1">
    <location>
        <begin position="68"/>
        <end position="90"/>
    </location>
</feature>
<feature type="transmembrane region" description="Helical" evidence="1">
    <location>
        <begin position="403"/>
        <end position="424"/>
    </location>
</feature>
<feature type="transmembrane region" description="Helical" evidence="1">
    <location>
        <begin position="316"/>
        <end position="336"/>
    </location>
</feature>
<dbReference type="RefSeq" id="WP_055184635.1">
    <property type="nucleotide sequence ID" value="NZ_CABHIH010000001.1"/>
</dbReference>
<feature type="transmembrane region" description="Helical" evidence="1">
    <location>
        <begin position="123"/>
        <end position="144"/>
    </location>
</feature>
<dbReference type="eggNOG" id="COG2898">
    <property type="taxonomic scope" value="Bacteria"/>
</dbReference>
<gene>
    <name evidence="2" type="ORF">CP373A1_15445</name>
</gene>
<keyword evidence="1" id="KW-0472">Membrane</keyword>
<keyword evidence="1" id="KW-1133">Transmembrane helix</keyword>
<dbReference type="Pfam" id="PF16949">
    <property type="entry name" value="ABC_tran_2"/>
    <property type="match status" value="1"/>
</dbReference>
<feature type="transmembrane region" description="Helical" evidence="1">
    <location>
        <begin position="250"/>
        <end position="268"/>
    </location>
</feature>
<feature type="transmembrane region" description="Helical" evidence="1">
    <location>
        <begin position="156"/>
        <end position="178"/>
    </location>
</feature>
<comment type="caution">
    <text evidence="2">The sequence shown here is derived from an EMBL/GenBank/DDBJ whole genome shotgun (WGS) entry which is preliminary data.</text>
</comment>
<dbReference type="Proteomes" id="UP000092714">
    <property type="component" value="Unassembled WGS sequence"/>
</dbReference>
<evidence type="ECO:0000313" key="2">
    <source>
        <dbReference type="EMBL" id="OBY09494.1"/>
    </source>
</evidence>
<name>A0A174IDL9_9CLOT</name>
<dbReference type="AlphaFoldDB" id="A0A174IDL9"/>
<feature type="transmembrane region" description="Helical" evidence="1">
    <location>
        <begin position="466"/>
        <end position="490"/>
    </location>
</feature>
<reference evidence="2 3" key="1">
    <citation type="submission" date="2016-06" db="EMBL/GenBank/DDBJ databases">
        <authorList>
            <person name="Kjaerup R.B."/>
            <person name="Dalgaard T.S."/>
            <person name="Juul-Madsen H.R."/>
        </authorList>
    </citation>
    <scope>NUCLEOTIDE SEQUENCE [LARGE SCALE GENOMIC DNA]</scope>
    <source>
        <strain evidence="2 3">373-A1</strain>
    </source>
</reference>
<feature type="transmembrane region" description="Helical" evidence="1">
    <location>
        <begin position="348"/>
        <end position="368"/>
    </location>
</feature>
<feature type="transmembrane region" description="Helical" evidence="1">
    <location>
        <begin position="190"/>
        <end position="208"/>
    </location>
</feature>
<feature type="transmembrane region" description="Helical" evidence="1">
    <location>
        <begin position="38"/>
        <end position="56"/>
    </location>
</feature>
<feature type="transmembrane region" description="Helical" evidence="1">
    <location>
        <begin position="496"/>
        <end position="520"/>
    </location>
</feature>
<sequence>MNSLFKLLKINYINNFGLNAVINKKIAKEDKSKSIKSFGMMLVIAISVIIMATVYAEIIGEALAQINLVHLLPMIASLITVIITFMLSIFKADGTIFGSKDLDFLLSLPLSSRTILASKLIELLSLNIGISALVMIPSTIVYYIKSIASISCFLYMIVGIVILPLIPIILASIVAFILNIMSSKFRFSKIIYSVGMIGVIIVIFIGSLKAQDFMSYLMMNASSIENIFEKSYIPSAWFASSLINGDVGDLLKFIAISIVPFILLVFIFSRSFKKINSNLGQSYQKSNYKISKLKQKGMYQTLLNKEFKRYFASTSYVFNTLGITAMLVIMSIVSVFSGDEVLGMISKGAGRVIVLAVAAMFGVMSGMASTTPSSISIEGKNLWILKSLPIDIRDIFKAKVSMSLILSIPAIVISSLIISFGLSLSIIDTIFIIVFASVYNTFIAISGLFINILYPKFDWKQEIQAVKNTISVTITLFLSIIPVGIGFGVYKLLPSVNVIIFMIIALIIEIILVALAVRILNTKGQEYFKNL</sequence>
<dbReference type="InterPro" id="IPR031599">
    <property type="entry name" value="ABC_tran_2"/>
</dbReference>
<keyword evidence="1" id="KW-0812">Transmembrane</keyword>
<evidence type="ECO:0000313" key="3">
    <source>
        <dbReference type="Proteomes" id="UP000092714"/>
    </source>
</evidence>
<keyword evidence="3" id="KW-1185">Reference proteome</keyword>
<evidence type="ECO:0000256" key="1">
    <source>
        <dbReference type="SAM" id="Phobius"/>
    </source>
</evidence>